<accession>A0A0D4C0B9</accession>
<keyword evidence="2" id="KW-1185">Reference proteome</keyword>
<name>A0A0D4C0B9_9MICC</name>
<dbReference type="PATRIC" id="fig|1618207.4.peg.2168"/>
<dbReference type="Proteomes" id="UP000061839">
    <property type="component" value="Chromosome"/>
</dbReference>
<dbReference type="STRING" id="1618207.UM93_10695"/>
<dbReference type="AlphaFoldDB" id="A0A0D4C0B9"/>
<organism evidence="1 2">
    <name type="scientific">Psychromicrobium lacuslunae</name>
    <dbReference type="NCBI Taxonomy" id="1618207"/>
    <lineage>
        <taxon>Bacteria</taxon>
        <taxon>Bacillati</taxon>
        <taxon>Actinomycetota</taxon>
        <taxon>Actinomycetes</taxon>
        <taxon>Micrococcales</taxon>
        <taxon>Micrococcaceae</taxon>
        <taxon>Psychromicrobium</taxon>
    </lineage>
</organism>
<evidence type="ECO:0000313" key="1">
    <source>
        <dbReference type="EMBL" id="AJT41865.1"/>
    </source>
</evidence>
<reference evidence="1 2" key="1">
    <citation type="journal article" date="2015" name="Genome Announc.">
        <title>Complete Genome Sequencing of Protease-Producing Novel Arthrobacter sp. Strain IHBB 11108 Using PacBio Single-Molecule Real-Time Sequencing Technology.</title>
        <authorList>
            <person name="Kiran S."/>
            <person name="Swarnkar M.K."/>
            <person name="Pal M."/>
            <person name="Thakur R."/>
            <person name="Tewari R."/>
            <person name="Singh A.K."/>
            <person name="Gulati A."/>
        </authorList>
    </citation>
    <scope>NUCLEOTIDE SEQUENCE [LARGE SCALE GENOMIC DNA]</scope>
    <source>
        <strain evidence="1 2">IHBB 11108</strain>
    </source>
</reference>
<dbReference type="HOGENOM" id="CLU_2614326_0_0_11"/>
<gene>
    <name evidence="1" type="ORF">UM93_10695</name>
</gene>
<proteinExistence type="predicted"/>
<sequence>MGTGTFWAALLTVAGRYLALTVGVDDAAEIVVGACVVGGSEVVKGAEESALDEGILPLLPMHPVSIVVLTSNRVASNG</sequence>
<dbReference type="EMBL" id="CP011005">
    <property type="protein sequence ID" value="AJT41865.1"/>
    <property type="molecule type" value="Genomic_DNA"/>
</dbReference>
<evidence type="ECO:0000313" key="2">
    <source>
        <dbReference type="Proteomes" id="UP000061839"/>
    </source>
</evidence>
<protein>
    <submittedName>
        <fullName evidence="1">Uncharacterized protein</fullName>
    </submittedName>
</protein>
<dbReference type="KEGG" id="ari:UM93_10695"/>